<keyword evidence="1" id="KW-0812">Transmembrane</keyword>
<dbReference type="InterPro" id="IPR003399">
    <property type="entry name" value="Mce/MlaD"/>
</dbReference>
<feature type="transmembrane region" description="Helical" evidence="1">
    <location>
        <begin position="7"/>
        <end position="28"/>
    </location>
</feature>
<accession>A0ABY0P2P6</accession>
<dbReference type="Proteomes" id="UP000199468">
    <property type="component" value="Unassembled WGS sequence"/>
</dbReference>
<dbReference type="PANTHER" id="PTHR36698">
    <property type="entry name" value="BLL5892 PROTEIN"/>
    <property type="match status" value="1"/>
</dbReference>
<gene>
    <name evidence="3" type="ORF">SAMN05421844_106112</name>
</gene>
<keyword evidence="1" id="KW-1133">Transmembrane helix</keyword>
<evidence type="ECO:0000256" key="1">
    <source>
        <dbReference type="SAM" id="Phobius"/>
    </source>
</evidence>
<dbReference type="PANTHER" id="PTHR36698:SF2">
    <property type="entry name" value="MCE_MLAD DOMAIN-CONTAINING PROTEIN"/>
    <property type="match status" value="1"/>
</dbReference>
<evidence type="ECO:0000313" key="3">
    <source>
        <dbReference type="EMBL" id="SDG96013.1"/>
    </source>
</evidence>
<dbReference type="RefSeq" id="WP_091859099.1">
    <property type="nucleotide sequence ID" value="NZ_FNBZ01000006.1"/>
</dbReference>
<keyword evidence="4" id="KW-1185">Reference proteome</keyword>
<sequence>MKSRAAHALIGLATLVVLAVLFGLGYWFSRGQGDTIDVKVVFNGKVSGLGRGSSVLFNGLRIGEVKELEIEPSDPRQIYAILKISQSAPLRVDTIARLEGQGLAGIVAVQLRGGSPAAAPLIAGPGQALPTIIAESSESIFEKVGSIAKGIDESLVGIDAAIQANAGPVNEKIKYLENLSATLDGSSPKVAEFMTSVSSVADFIAPLPDKLKTFSEGFIENLRSADTNRIASAIDDADRLATKLSAAAPDIGKTARSVASMSEKLNRAADQVDGVLKGAQAFLTGAGRENGGSVFEDVAEAAKSLRTLADNLDRSSAAVAAKIIQFTGSGLQKVETFTSDGSRALSGFDRTLRNVNRDPQGLIFGSKNRIPQYNGSR</sequence>
<feature type="domain" description="Mce/MlaD" evidence="2">
    <location>
        <begin position="39"/>
        <end position="113"/>
    </location>
</feature>
<dbReference type="EMBL" id="FNBZ01000006">
    <property type="protein sequence ID" value="SDG96013.1"/>
    <property type="molecule type" value="Genomic_DNA"/>
</dbReference>
<comment type="caution">
    <text evidence="3">The sequence shown here is derived from an EMBL/GenBank/DDBJ whole genome shotgun (WGS) entry which is preliminary data.</text>
</comment>
<proteinExistence type="predicted"/>
<keyword evidence="1" id="KW-0472">Membrane</keyword>
<name>A0ABY0P2P6_9HYPH</name>
<dbReference type="Pfam" id="PF02470">
    <property type="entry name" value="MlaD"/>
    <property type="match status" value="1"/>
</dbReference>
<protein>
    <submittedName>
        <fullName evidence="3">Phospholipid/cholesterol/gamma-HCH transport system substrate-binding protein</fullName>
    </submittedName>
</protein>
<organism evidence="3 4">
    <name type="scientific">Bosea robiniae</name>
    <dbReference type="NCBI Taxonomy" id="1036780"/>
    <lineage>
        <taxon>Bacteria</taxon>
        <taxon>Pseudomonadati</taxon>
        <taxon>Pseudomonadota</taxon>
        <taxon>Alphaproteobacteria</taxon>
        <taxon>Hyphomicrobiales</taxon>
        <taxon>Boseaceae</taxon>
        <taxon>Bosea</taxon>
    </lineage>
</organism>
<evidence type="ECO:0000313" key="4">
    <source>
        <dbReference type="Proteomes" id="UP000199468"/>
    </source>
</evidence>
<evidence type="ECO:0000259" key="2">
    <source>
        <dbReference type="Pfam" id="PF02470"/>
    </source>
</evidence>
<reference evidence="3 4" key="1">
    <citation type="submission" date="2016-10" db="EMBL/GenBank/DDBJ databases">
        <authorList>
            <person name="Varghese N."/>
            <person name="Submissions S."/>
        </authorList>
    </citation>
    <scope>NUCLEOTIDE SEQUENCE [LARGE SCALE GENOMIC DNA]</scope>
    <source>
        <strain evidence="3 4">DSM 26672</strain>
    </source>
</reference>